<protein>
    <recommendedName>
        <fullName evidence="5">Molybdenum cofactor biosynthesis protein MoaF</fullName>
    </recommendedName>
</protein>
<dbReference type="InterPro" id="IPR012674">
    <property type="entry name" value="Calycin"/>
</dbReference>
<dbReference type="Pfam" id="PF17409">
    <property type="entry name" value="MoaF_C"/>
    <property type="match status" value="1"/>
</dbReference>
<feature type="domain" description="Molybdenum cofactor biosynthesis protein F N-terminal" evidence="1">
    <location>
        <begin position="16"/>
        <end position="122"/>
    </location>
</feature>
<accession>A0A7W4UTU7</accession>
<evidence type="ECO:0000259" key="1">
    <source>
        <dbReference type="Pfam" id="PF10703"/>
    </source>
</evidence>
<evidence type="ECO:0000313" key="3">
    <source>
        <dbReference type="EMBL" id="MBB2965658.1"/>
    </source>
</evidence>
<proteinExistence type="predicted"/>
<dbReference type="AlphaFoldDB" id="A0A7W4UTU7"/>
<dbReference type="EMBL" id="JACHVP010000001">
    <property type="protein sequence ID" value="MBB2965658.1"/>
    <property type="molecule type" value="Genomic_DNA"/>
</dbReference>
<feature type="domain" description="MoaF C-terminal" evidence="2">
    <location>
        <begin position="153"/>
        <end position="261"/>
    </location>
</feature>
<dbReference type="InterPro" id="IPR024724">
    <property type="entry name" value="MoaF_N"/>
</dbReference>
<comment type="caution">
    <text evidence="3">The sequence shown here is derived from an EMBL/GenBank/DDBJ whole genome shotgun (WGS) entry which is preliminary data.</text>
</comment>
<gene>
    <name evidence="3" type="ORF">FHX33_000390</name>
</gene>
<dbReference type="Pfam" id="PF10703">
    <property type="entry name" value="MoaF"/>
    <property type="match status" value="1"/>
</dbReference>
<evidence type="ECO:0008006" key="5">
    <source>
        <dbReference type="Google" id="ProtNLM"/>
    </source>
</evidence>
<evidence type="ECO:0000259" key="2">
    <source>
        <dbReference type="Pfam" id="PF17409"/>
    </source>
</evidence>
<organism evidence="3 4">
    <name type="scientific">Leifsonia aquatica</name>
    <name type="common">Corynebacterium aquaticum</name>
    <dbReference type="NCBI Taxonomy" id="144185"/>
    <lineage>
        <taxon>Bacteria</taxon>
        <taxon>Bacillati</taxon>
        <taxon>Actinomycetota</taxon>
        <taxon>Actinomycetes</taxon>
        <taxon>Micrococcales</taxon>
        <taxon>Microbacteriaceae</taxon>
        <taxon>Leifsonia</taxon>
    </lineage>
</organism>
<evidence type="ECO:0000313" key="4">
    <source>
        <dbReference type="Proteomes" id="UP000538196"/>
    </source>
</evidence>
<dbReference type="RefSeq" id="WP_021764763.1">
    <property type="nucleotide sequence ID" value="NZ_JACHVP010000001.1"/>
</dbReference>
<keyword evidence="4" id="KW-1185">Reference proteome</keyword>
<dbReference type="InterPro" id="IPR035348">
    <property type="entry name" value="MoaF_C"/>
</dbReference>
<sequence>MTDTTTDDLHDPATDEWRTYDEFAAGIDTYRLPNTDLTGTSLVLTLDDGSTLSLAFEADAVVWSASAALGVGATEGRDPYDAVAARDDVVFVNLPLASVEREAITVVYSTSSHRALVAHSVIGEEEVEGTPRVRQTFHAAVTDGGDPTGEAPAPSRDLIGKRNVYRYSPHHLYEHVYVSSQRYAWQCLEGVQRGHGDMDLSTVWKFADGLYLFCFREFRIAVASVWLHDLGYDLRTTGIFLGLNGAGESEHSRAGGHIYPLGSVSYPDAQPV</sequence>
<dbReference type="Gene3D" id="2.40.128.20">
    <property type="match status" value="1"/>
</dbReference>
<name>A0A7W4UTU7_LEIAQ</name>
<dbReference type="Proteomes" id="UP000538196">
    <property type="component" value="Unassembled WGS sequence"/>
</dbReference>
<reference evidence="3 4" key="1">
    <citation type="submission" date="2020-08" db="EMBL/GenBank/DDBJ databases">
        <title>Sequencing the genomes of 1000 actinobacteria strains.</title>
        <authorList>
            <person name="Klenk H.-P."/>
        </authorList>
    </citation>
    <scope>NUCLEOTIDE SEQUENCE [LARGE SCALE GENOMIC DNA]</scope>
    <source>
        <strain evidence="3 4">DSM 20146</strain>
    </source>
</reference>